<evidence type="ECO:0000313" key="1">
    <source>
        <dbReference type="EMBL" id="KAI9919824.1"/>
    </source>
</evidence>
<gene>
    <name evidence="1" type="ORF">PsorP6_017634</name>
</gene>
<keyword evidence="2" id="KW-1185">Reference proteome</keyword>
<dbReference type="Proteomes" id="UP001163321">
    <property type="component" value="Chromosome 11"/>
</dbReference>
<comment type="caution">
    <text evidence="1">The sequence shown here is derived from an EMBL/GenBank/DDBJ whole genome shotgun (WGS) entry which is preliminary data.</text>
</comment>
<sequence length="131" mass="14414">MVEAAQLDAFMAAMTQYTPTIPDELVDFYLQQVGFTTNDVRITRLISLVAHKLLLDVTHDAMQYQRLRAQATSSTGVASLTSLQMPDGTSSSPATSRVVLTMEDLAASMKEYGINICRPEYVCDVAEHPAR</sequence>
<evidence type="ECO:0000313" key="2">
    <source>
        <dbReference type="Proteomes" id="UP001163321"/>
    </source>
</evidence>
<proteinExistence type="predicted"/>
<organism evidence="1 2">
    <name type="scientific">Peronosclerospora sorghi</name>
    <dbReference type="NCBI Taxonomy" id="230839"/>
    <lineage>
        <taxon>Eukaryota</taxon>
        <taxon>Sar</taxon>
        <taxon>Stramenopiles</taxon>
        <taxon>Oomycota</taxon>
        <taxon>Peronosporomycetes</taxon>
        <taxon>Peronosporales</taxon>
        <taxon>Peronosporaceae</taxon>
        <taxon>Peronosclerospora</taxon>
    </lineage>
</organism>
<name>A0ACC0WLU4_9STRA</name>
<accession>A0ACC0WLU4</accession>
<protein>
    <submittedName>
        <fullName evidence="1">Uncharacterized protein</fullName>
    </submittedName>
</protein>
<dbReference type="EMBL" id="CM047590">
    <property type="protein sequence ID" value="KAI9919824.1"/>
    <property type="molecule type" value="Genomic_DNA"/>
</dbReference>
<reference evidence="1 2" key="1">
    <citation type="journal article" date="2022" name="bioRxiv">
        <title>The genome of the oomycete Peronosclerospora sorghi, a cosmopolitan pathogen of maize and sorghum, is inflated with dispersed pseudogenes.</title>
        <authorList>
            <person name="Fletcher K."/>
            <person name="Martin F."/>
            <person name="Isakeit T."/>
            <person name="Cavanaugh K."/>
            <person name="Magill C."/>
            <person name="Michelmore R."/>
        </authorList>
    </citation>
    <scope>NUCLEOTIDE SEQUENCE [LARGE SCALE GENOMIC DNA]</scope>
    <source>
        <strain evidence="1">P6</strain>
    </source>
</reference>